<feature type="compositionally biased region" description="Polar residues" evidence="10">
    <location>
        <begin position="13"/>
        <end position="23"/>
    </location>
</feature>
<dbReference type="GO" id="GO:0008270">
    <property type="term" value="F:zinc ion binding"/>
    <property type="evidence" value="ECO:0007669"/>
    <property type="project" value="InterPro"/>
</dbReference>
<dbReference type="SMART" id="SM00066">
    <property type="entry name" value="GAL4"/>
    <property type="match status" value="1"/>
</dbReference>
<keyword evidence="3" id="KW-0862">Zinc</keyword>
<sequence length="924" mass="100020">MAEIAKAKRKAHSANTDSVNTAPAPTKRQRVSRACDQCRNAREKCDGIQPVCFTCASSNRDCSYTVNPKKRGIQPGYIRTLELALAWAFINLSGSEQALAAVLSDSGSAGQAVLVGKDTDGSYKLHRKWRKSTVCKEIERLLSGDEVKEPGAQQSSSGKFSADEDEDGANGEQDATMLTPSSAGVPIKDPNDLQDRERRNTVGSAHPSRSQYASELDQTTTGAESRQGAGLLNTSSTSAIFTNQQNPFANKTGTSHGTHEVFGRLRYPSSSYISGFLGAQSTGPYTGIASMSDPVRTTDISSGLNGIDTRNVPSEGTATGTNRAALKLPATLWRLFDVYFGYTHCWFPIAEKHDVMKTSYSYPEEGLDITAVSVDSGAHAELWSILALASFQDVSLNSGEAMSDMNASDIYDIARSLIPTEEGSFQISHVKALLLLSLVNMGSTNDDIAWLLVGQAARIAILLGLDKNETATAASPAAKHKHVFLGCFVIDSLISARLGRPPLIRRKQAHDTGLLPEEGLEEWQPWVGCQGFGIGQDMKLRSPVHALSTFNRMVRLMLAVHEATFPERADVLQSVDLEYDTFSSPGRKSFQVPSNGYDIFSRQSQSTVFPAGKRDGGRHQEHSSQTHSLSSIYQEVIAETSEERGSMKGATTPPALILQIAFECAAQAFEVAHSNNDGQLSHRLKRYAEAFGIAGMPPIFHTLLSLVRTVSPGSSMLNGERDHLAAFDNVICGIWDRMRAGRGIGEIEARHGNPHPVTAVVSKEYTPAPLSNILPTPTSLNIGSTQNFSPILPREQSHADIMVPTTPWQPLTNLNYFTPKISQAALDVQNDQSGRYGGAPLERFASAGSVDLDALFDELASLDGADRQDNQPQFMQNLGFAPNIDLNDFLTSDYGQFDPLLSVYAQQSAVGSSAMDQDVPFEEG</sequence>
<feature type="compositionally biased region" description="Polar residues" evidence="10">
    <location>
        <begin position="201"/>
        <end position="224"/>
    </location>
</feature>
<feature type="region of interest" description="Disordered" evidence="10">
    <location>
        <begin position="5"/>
        <end position="26"/>
    </location>
</feature>
<dbReference type="RefSeq" id="XP_007780629.1">
    <property type="nucleotide sequence ID" value="XM_007782439.1"/>
</dbReference>
<dbReference type="eggNOG" id="ENOG502S3FG">
    <property type="taxonomic scope" value="Eukaryota"/>
</dbReference>
<dbReference type="PANTHER" id="PTHR47655">
    <property type="entry name" value="QUINIC ACID UTILIZATION ACTIVATOR"/>
    <property type="match status" value="1"/>
</dbReference>
<feature type="compositionally biased region" description="Basic and acidic residues" evidence="10">
    <location>
        <begin position="189"/>
        <end position="200"/>
    </location>
</feature>
<dbReference type="InterPro" id="IPR001138">
    <property type="entry name" value="Zn2Cys6_DnaBD"/>
</dbReference>
<dbReference type="SMART" id="SM00906">
    <property type="entry name" value="Fungal_trans"/>
    <property type="match status" value="1"/>
</dbReference>
<dbReference type="GO" id="GO:0003677">
    <property type="term" value="F:DNA binding"/>
    <property type="evidence" value="ECO:0007669"/>
    <property type="project" value="UniProtKB-KW"/>
</dbReference>
<dbReference type="PANTHER" id="PTHR47655:SF2">
    <property type="entry name" value="QUINIC ACID UTILIZATION ACTIVATOR"/>
    <property type="match status" value="1"/>
</dbReference>
<dbReference type="InterPro" id="IPR007219">
    <property type="entry name" value="XnlR_reg_dom"/>
</dbReference>
<dbReference type="InterPro" id="IPR052783">
    <property type="entry name" value="Metabolic/Drug-Res_Regulator"/>
</dbReference>
<dbReference type="Gene3D" id="4.10.240.10">
    <property type="entry name" value="Zn(2)-C6 fungal-type DNA-binding domain"/>
    <property type="match status" value="1"/>
</dbReference>
<dbReference type="GO" id="GO:0045944">
    <property type="term" value="P:positive regulation of transcription by RNA polymerase II"/>
    <property type="evidence" value="ECO:0007669"/>
    <property type="project" value="TreeGrafter"/>
</dbReference>
<evidence type="ECO:0000256" key="10">
    <source>
        <dbReference type="SAM" id="MobiDB-lite"/>
    </source>
</evidence>
<evidence type="ECO:0000256" key="9">
    <source>
        <dbReference type="ARBA" id="ARBA00023242"/>
    </source>
</evidence>
<keyword evidence="8" id="KW-0804">Transcription</keyword>
<dbReference type="PROSITE" id="PS00463">
    <property type="entry name" value="ZN2_CY6_FUNGAL_1"/>
    <property type="match status" value="1"/>
</dbReference>
<dbReference type="OMA" id="WLPICEK"/>
<dbReference type="InterPro" id="IPR036864">
    <property type="entry name" value="Zn2-C6_fun-type_DNA-bd_sf"/>
</dbReference>
<dbReference type="GO" id="GO:0006351">
    <property type="term" value="P:DNA-templated transcription"/>
    <property type="evidence" value="ECO:0007669"/>
    <property type="project" value="InterPro"/>
</dbReference>
<keyword evidence="7" id="KW-0010">Activator</keyword>
<dbReference type="GO" id="GO:0005634">
    <property type="term" value="C:nucleus"/>
    <property type="evidence" value="ECO:0007669"/>
    <property type="project" value="UniProtKB-SubCell"/>
</dbReference>
<evidence type="ECO:0000259" key="11">
    <source>
        <dbReference type="PROSITE" id="PS50048"/>
    </source>
</evidence>
<feature type="region of interest" description="Disordered" evidence="10">
    <location>
        <begin position="145"/>
        <end position="229"/>
    </location>
</feature>
<dbReference type="STRING" id="1168221.R7YTR0"/>
<feature type="compositionally biased region" description="Basic and acidic residues" evidence="10">
    <location>
        <begin position="612"/>
        <end position="624"/>
    </location>
</feature>
<organism evidence="12 13">
    <name type="scientific">Coniosporium apollinis (strain CBS 100218)</name>
    <name type="common">Rock-inhabiting black yeast</name>
    <dbReference type="NCBI Taxonomy" id="1168221"/>
    <lineage>
        <taxon>Eukaryota</taxon>
        <taxon>Fungi</taxon>
        <taxon>Dikarya</taxon>
        <taxon>Ascomycota</taxon>
        <taxon>Pezizomycotina</taxon>
        <taxon>Dothideomycetes</taxon>
        <taxon>Dothideomycetes incertae sedis</taxon>
        <taxon>Coniosporium</taxon>
    </lineage>
</organism>
<evidence type="ECO:0000313" key="12">
    <source>
        <dbReference type="EMBL" id="EON65312.1"/>
    </source>
</evidence>
<dbReference type="GeneID" id="19901861"/>
<keyword evidence="5" id="KW-0805">Transcription regulation</keyword>
<dbReference type="Pfam" id="PF04082">
    <property type="entry name" value="Fungal_trans"/>
    <property type="match status" value="1"/>
</dbReference>
<evidence type="ECO:0000256" key="4">
    <source>
        <dbReference type="ARBA" id="ARBA00022911"/>
    </source>
</evidence>
<evidence type="ECO:0000256" key="3">
    <source>
        <dbReference type="ARBA" id="ARBA00022833"/>
    </source>
</evidence>
<dbReference type="FunFam" id="4.10.240.10:FF:000005">
    <property type="entry name" value="Quinic acid utilization activator"/>
    <property type="match status" value="1"/>
</dbReference>
<comment type="subcellular location">
    <subcellularLocation>
        <location evidence="1">Nucleus</location>
    </subcellularLocation>
</comment>
<dbReference type="OrthoDB" id="3364175at2759"/>
<protein>
    <recommendedName>
        <fullName evidence="11">Zn(2)-C6 fungal-type domain-containing protein</fullName>
    </recommendedName>
</protein>
<dbReference type="HOGENOM" id="CLU_007607_1_1_1"/>
<evidence type="ECO:0000256" key="5">
    <source>
        <dbReference type="ARBA" id="ARBA00023015"/>
    </source>
</evidence>
<dbReference type="Proteomes" id="UP000016924">
    <property type="component" value="Unassembled WGS sequence"/>
</dbReference>
<accession>R7YTR0</accession>
<dbReference type="PROSITE" id="PS50048">
    <property type="entry name" value="ZN2_CY6_FUNGAL_2"/>
    <property type="match status" value="1"/>
</dbReference>
<keyword evidence="4" id="KW-0672">Quinate metabolism</keyword>
<dbReference type="AlphaFoldDB" id="R7YTR0"/>
<dbReference type="CDD" id="cd12148">
    <property type="entry name" value="fungal_TF_MHR"/>
    <property type="match status" value="1"/>
</dbReference>
<proteinExistence type="predicted"/>
<evidence type="ECO:0000256" key="2">
    <source>
        <dbReference type="ARBA" id="ARBA00022723"/>
    </source>
</evidence>
<dbReference type="GO" id="GO:0000981">
    <property type="term" value="F:DNA-binding transcription factor activity, RNA polymerase II-specific"/>
    <property type="evidence" value="ECO:0007669"/>
    <property type="project" value="InterPro"/>
</dbReference>
<feature type="region of interest" description="Disordered" evidence="10">
    <location>
        <begin position="608"/>
        <end position="629"/>
    </location>
</feature>
<keyword evidence="13" id="KW-1185">Reference proteome</keyword>
<evidence type="ECO:0000256" key="6">
    <source>
        <dbReference type="ARBA" id="ARBA00023125"/>
    </source>
</evidence>
<keyword evidence="6" id="KW-0238">DNA-binding</keyword>
<dbReference type="SUPFAM" id="SSF57701">
    <property type="entry name" value="Zn2/Cys6 DNA-binding domain"/>
    <property type="match status" value="1"/>
</dbReference>
<evidence type="ECO:0000256" key="7">
    <source>
        <dbReference type="ARBA" id="ARBA00023159"/>
    </source>
</evidence>
<evidence type="ECO:0000313" key="13">
    <source>
        <dbReference type="Proteomes" id="UP000016924"/>
    </source>
</evidence>
<reference evidence="13" key="1">
    <citation type="submission" date="2012-06" db="EMBL/GenBank/DDBJ databases">
        <title>The genome sequence of Coniosporium apollinis CBS 100218.</title>
        <authorList>
            <consortium name="The Broad Institute Genome Sequencing Platform"/>
            <person name="Cuomo C."/>
            <person name="Gorbushina A."/>
            <person name="Noack S."/>
            <person name="Walker B."/>
            <person name="Young S.K."/>
            <person name="Zeng Q."/>
            <person name="Gargeya S."/>
            <person name="Fitzgerald M."/>
            <person name="Haas B."/>
            <person name="Abouelleil A."/>
            <person name="Alvarado L."/>
            <person name="Arachchi H.M."/>
            <person name="Berlin A.M."/>
            <person name="Chapman S.B."/>
            <person name="Goldberg J."/>
            <person name="Griggs A."/>
            <person name="Gujja S."/>
            <person name="Hansen M."/>
            <person name="Howarth C."/>
            <person name="Imamovic A."/>
            <person name="Larimer J."/>
            <person name="McCowan C."/>
            <person name="Montmayeur A."/>
            <person name="Murphy C."/>
            <person name="Neiman D."/>
            <person name="Pearson M."/>
            <person name="Priest M."/>
            <person name="Roberts A."/>
            <person name="Saif S."/>
            <person name="Shea T."/>
            <person name="Sisk P."/>
            <person name="Sykes S."/>
            <person name="Wortman J."/>
            <person name="Nusbaum C."/>
            <person name="Birren B."/>
        </authorList>
    </citation>
    <scope>NUCLEOTIDE SEQUENCE [LARGE SCALE GENOMIC DNA]</scope>
    <source>
        <strain evidence="13">CBS 100218</strain>
    </source>
</reference>
<feature type="domain" description="Zn(2)-C6 fungal-type" evidence="11">
    <location>
        <begin position="34"/>
        <end position="64"/>
    </location>
</feature>
<name>R7YTR0_CONA1</name>
<keyword evidence="9" id="KW-0539">Nucleus</keyword>
<keyword evidence="2" id="KW-0479">Metal-binding</keyword>
<dbReference type="CDD" id="cd00067">
    <property type="entry name" value="GAL4"/>
    <property type="match status" value="1"/>
</dbReference>
<evidence type="ECO:0000256" key="1">
    <source>
        <dbReference type="ARBA" id="ARBA00004123"/>
    </source>
</evidence>
<gene>
    <name evidence="12" type="ORF">W97_04550</name>
</gene>
<dbReference type="EMBL" id="JH767573">
    <property type="protein sequence ID" value="EON65312.1"/>
    <property type="molecule type" value="Genomic_DNA"/>
</dbReference>
<evidence type="ECO:0000256" key="8">
    <source>
        <dbReference type="ARBA" id="ARBA00023163"/>
    </source>
</evidence>
<dbReference type="Pfam" id="PF00172">
    <property type="entry name" value="Zn_clus"/>
    <property type="match status" value="1"/>
</dbReference>